<protein>
    <submittedName>
        <fullName evidence="2">Uncharacterized protein</fullName>
    </submittedName>
</protein>
<evidence type="ECO:0000256" key="1">
    <source>
        <dbReference type="SAM" id="MobiDB-lite"/>
    </source>
</evidence>
<feature type="region of interest" description="Disordered" evidence="1">
    <location>
        <begin position="85"/>
        <end position="114"/>
    </location>
</feature>
<name>A0A2D3FAJ9_9CAUD</name>
<sequence length="152" mass="17798">MPKVEIDNERIPNLYRRLAQIMQEYVFDTRLLNEAVISNARTLEDEAQYIIRQKQEIIDEHAAKWSEDEDMPDNVEPGDLKYQMRSGQQIPQFPSEKERDEAQEKLDDLSDGSKVFTITEVPSEAVEYPEGETMQLWYDLDFMVDFEDGGTQ</sequence>
<feature type="compositionally biased region" description="Basic and acidic residues" evidence="1">
    <location>
        <begin position="95"/>
        <end position="108"/>
    </location>
</feature>
<evidence type="ECO:0000313" key="2">
    <source>
        <dbReference type="EMBL" id="ATU47026.1"/>
    </source>
</evidence>
<accession>A0A2D3FAJ9</accession>
<proteinExistence type="predicted"/>
<reference evidence="2 3" key="1">
    <citation type="journal article" date="2018" name="ISME J.">
        <title>Characterization of ecologically diverse viruses infecting co-occurring strains of cosmopolitan hyperhalophilic Bacteroidetes.</title>
        <authorList>
            <person name="Villamor J."/>
            <person name="Ramos-Barbero M.D."/>
            <person name="Gonzalez-Torres P."/>
            <person name="Gabaldon T."/>
            <person name="Rossello-Mora R."/>
            <person name="Meseguer I."/>
            <person name="Martinez-Garcia M."/>
            <person name="Santos F."/>
            <person name="Anton J."/>
        </authorList>
    </citation>
    <scope>NUCLEOTIDE SEQUENCE [LARGE SCALE GENOMIC DNA]</scope>
    <source>
        <strain evidence="2">SRUTV-1</strain>
    </source>
</reference>
<evidence type="ECO:0000313" key="3">
    <source>
        <dbReference type="Proteomes" id="UP000262103"/>
    </source>
</evidence>
<dbReference type="Proteomes" id="UP000262103">
    <property type="component" value="Segment"/>
</dbReference>
<keyword evidence="3" id="KW-1185">Reference proteome</keyword>
<dbReference type="EMBL" id="MF629150">
    <property type="protein sequence ID" value="ATU47026.1"/>
    <property type="molecule type" value="Genomic_DNA"/>
</dbReference>
<dbReference type="GeneID" id="40236444"/>
<organism evidence="2 3">
    <name type="scientific">Salinibacter phage SRUTV-1</name>
    <dbReference type="NCBI Taxonomy" id="2684227"/>
    <lineage>
        <taxon>Viruses</taxon>
        <taxon>Duplodnaviria</taxon>
        <taxon>Heunggongvirae</taxon>
        <taxon>Uroviricota</taxon>
        <taxon>Caudoviricetes</taxon>
        <taxon>Kairosalinivirus</taxon>
        <taxon>Kairosalinivirus SRUTV1</taxon>
    </lineage>
</organism>
<dbReference type="RefSeq" id="YP_009639646.1">
    <property type="nucleotide sequence ID" value="NC_042353.1"/>
</dbReference>
<dbReference type="KEGG" id="vg:40236444"/>